<dbReference type="AlphaFoldDB" id="S4PUW8"/>
<protein>
    <submittedName>
        <fullName evidence="1">Uncharacterized protein</fullName>
    </submittedName>
</protein>
<organism evidence="1">
    <name type="scientific">Pararge aegeria</name>
    <name type="common">speckled wood butterfly</name>
    <dbReference type="NCBI Taxonomy" id="116150"/>
    <lineage>
        <taxon>Eukaryota</taxon>
        <taxon>Metazoa</taxon>
        <taxon>Ecdysozoa</taxon>
        <taxon>Arthropoda</taxon>
        <taxon>Hexapoda</taxon>
        <taxon>Insecta</taxon>
        <taxon>Pterygota</taxon>
        <taxon>Neoptera</taxon>
        <taxon>Endopterygota</taxon>
        <taxon>Lepidoptera</taxon>
        <taxon>Glossata</taxon>
        <taxon>Ditrysia</taxon>
        <taxon>Papilionoidea</taxon>
        <taxon>Nymphalidae</taxon>
        <taxon>Satyrinae</taxon>
        <taxon>Satyrini</taxon>
        <taxon>Parargina</taxon>
        <taxon>Pararge</taxon>
    </lineage>
</organism>
<reference evidence="1" key="2">
    <citation type="submission" date="2013-05" db="EMBL/GenBank/DDBJ databases">
        <authorList>
            <person name="Carter J.-M."/>
            <person name="Baker S.C."/>
            <person name="Pink R."/>
            <person name="Carter D.R.F."/>
            <person name="Collins A."/>
            <person name="Tomlin J."/>
            <person name="Gibbs M."/>
            <person name="Breuker C.J."/>
        </authorList>
    </citation>
    <scope>NUCLEOTIDE SEQUENCE</scope>
    <source>
        <tissue evidence="1">Ovary</tissue>
    </source>
</reference>
<sequence>MYYYYPCGAFMFTDVHKNSIRLQKRPTAINERKQYYKNMSPQTDRESLMFYFLTDRIGRVIRFIGVILPKGQSHWQISSY</sequence>
<accession>S4PUW8</accession>
<reference evidence="1" key="1">
    <citation type="journal article" date="2013" name="BMC Genomics">
        <title>Unscrambling butterfly oogenesis.</title>
        <authorList>
            <person name="Carter J.M."/>
            <person name="Baker S.C."/>
            <person name="Pink R."/>
            <person name="Carter D.R."/>
            <person name="Collins A."/>
            <person name="Tomlin J."/>
            <person name="Gibbs M."/>
            <person name="Breuker C.J."/>
        </authorList>
    </citation>
    <scope>NUCLEOTIDE SEQUENCE</scope>
    <source>
        <tissue evidence="1">Ovary</tissue>
    </source>
</reference>
<name>S4PUW8_9NEOP</name>
<evidence type="ECO:0000313" key="1">
    <source>
        <dbReference type="EMBL" id="JAA82997.1"/>
    </source>
</evidence>
<dbReference type="EMBL" id="GAIX01009563">
    <property type="protein sequence ID" value="JAA82997.1"/>
    <property type="molecule type" value="Transcribed_RNA"/>
</dbReference>
<feature type="non-terminal residue" evidence="1">
    <location>
        <position position="80"/>
    </location>
</feature>
<proteinExistence type="predicted"/>